<dbReference type="GO" id="GO:0016829">
    <property type="term" value="F:lyase activity"/>
    <property type="evidence" value="ECO:0007669"/>
    <property type="project" value="InterPro"/>
</dbReference>
<name>A0A1S2PII3_9ACTN</name>
<dbReference type="InterPro" id="IPR005656">
    <property type="entry name" value="MmgE_PrpD"/>
</dbReference>
<accession>A0A1S2PII3</accession>
<dbReference type="PANTHER" id="PTHR16943">
    <property type="entry name" value="2-METHYLCITRATE DEHYDRATASE-RELATED"/>
    <property type="match status" value="1"/>
</dbReference>
<reference evidence="3 4" key="1">
    <citation type="submission" date="2016-10" db="EMBL/GenBank/DDBJ databases">
        <title>Genome sequence of Streptomyces sp. MUSC 1.</title>
        <authorList>
            <person name="Lee L.-H."/>
            <person name="Ser H.-L."/>
            <person name="Law J.W.-F."/>
        </authorList>
    </citation>
    <scope>NUCLEOTIDE SEQUENCE [LARGE SCALE GENOMIC DNA]</scope>
    <source>
        <strain evidence="3 4">MUSC 1</strain>
    </source>
</reference>
<sequence>MTHVDSPIRRLASLPAEIAGFGPGRFSEAQLLEAKLTLVDTMACHYITRADRPELWAVVSEFPETASGARIWWSDRAVDASNATFTNALLAHASDFDSVHYATGGHPGVIILPALDALRHSAGIEVDRVLQAYLLGLECMAHLADAVGQQLKDAGHHLTSTLGAPATAAACAWAVRGRTETIRSAMALACSAAGGSQHAFGGTGKAFQVASAARIGYDAARFASKGCVPSSKDWCLPLTDPIPDTPVEVREFWFPAAIDLVPTHFKQSPVCAYFDEPVGLLLDAFGPAPQLPPFDRVEWEIPTYIFEAHKYEAPSTLEEARFSLTLVAALILEHGTDWDARFQAIATAPDSFAGAVSRIRLVDNGRMVTDLGETAPSVLRLFNGGSILSERQMTFGITGEPKLRPGLPMRKLRQCNALGLPSEATDRLLADLSLSNLAGAECA</sequence>
<dbReference type="Gene3D" id="1.10.4100.10">
    <property type="entry name" value="2-methylcitrate dehydratase PrpD"/>
    <property type="match status" value="1"/>
</dbReference>
<dbReference type="InterPro" id="IPR042188">
    <property type="entry name" value="MmgE/PrpD_sf_2"/>
</dbReference>
<keyword evidence="4" id="KW-1185">Reference proteome</keyword>
<dbReference type="InterPro" id="IPR036148">
    <property type="entry name" value="MmgE/PrpD_sf"/>
</dbReference>
<evidence type="ECO:0000313" key="3">
    <source>
        <dbReference type="EMBL" id="OIJ93601.1"/>
    </source>
</evidence>
<evidence type="ECO:0000256" key="1">
    <source>
        <dbReference type="ARBA" id="ARBA00006174"/>
    </source>
</evidence>
<feature type="domain" description="MmgE/PrpD N-terminal" evidence="2">
    <location>
        <begin position="27"/>
        <end position="228"/>
    </location>
</feature>
<protein>
    <recommendedName>
        <fullName evidence="2">MmgE/PrpD N-terminal domain-containing protein</fullName>
    </recommendedName>
</protein>
<evidence type="ECO:0000313" key="4">
    <source>
        <dbReference type="Proteomes" id="UP000179642"/>
    </source>
</evidence>
<dbReference type="InterPro" id="IPR042183">
    <property type="entry name" value="MmgE/PrpD_sf_1"/>
</dbReference>
<comment type="similarity">
    <text evidence="1">Belongs to the PrpD family.</text>
</comment>
<gene>
    <name evidence="3" type="ORF">BIV23_37250</name>
</gene>
<evidence type="ECO:0000259" key="2">
    <source>
        <dbReference type="Pfam" id="PF03972"/>
    </source>
</evidence>
<dbReference type="EMBL" id="MLYO01000073">
    <property type="protein sequence ID" value="OIJ93601.1"/>
    <property type="molecule type" value="Genomic_DNA"/>
</dbReference>
<dbReference type="Proteomes" id="UP000179642">
    <property type="component" value="Unassembled WGS sequence"/>
</dbReference>
<dbReference type="AlphaFoldDB" id="A0A1S2PII3"/>
<dbReference type="SUPFAM" id="SSF103378">
    <property type="entry name" value="2-methylcitrate dehydratase PrpD"/>
    <property type="match status" value="1"/>
</dbReference>
<dbReference type="PANTHER" id="PTHR16943:SF8">
    <property type="entry name" value="2-METHYLCITRATE DEHYDRATASE"/>
    <property type="match status" value="1"/>
</dbReference>
<organism evidence="3 4">
    <name type="scientific">Streptomyces monashensis</name>
    <dbReference type="NCBI Taxonomy" id="1678012"/>
    <lineage>
        <taxon>Bacteria</taxon>
        <taxon>Bacillati</taxon>
        <taxon>Actinomycetota</taxon>
        <taxon>Actinomycetes</taxon>
        <taxon>Kitasatosporales</taxon>
        <taxon>Streptomycetaceae</taxon>
        <taxon>Streptomyces</taxon>
    </lineage>
</organism>
<dbReference type="InterPro" id="IPR045336">
    <property type="entry name" value="MmgE_PrpD_N"/>
</dbReference>
<dbReference type="Pfam" id="PF03972">
    <property type="entry name" value="MmgE_PrpD_N"/>
    <property type="match status" value="1"/>
</dbReference>
<comment type="caution">
    <text evidence="3">The sequence shown here is derived from an EMBL/GenBank/DDBJ whole genome shotgun (WGS) entry which is preliminary data.</text>
</comment>
<dbReference type="Gene3D" id="3.30.1330.120">
    <property type="entry name" value="2-methylcitrate dehydratase PrpD"/>
    <property type="match status" value="1"/>
</dbReference>
<proteinExistence type="inferred from homology"/>